<proteinExistence type="inferred from homology"/>
<dbReference type="Gene3D" id="1.20.5.1150">
    <property type="entry name" value="Ribosomal protein S8"/>
    <property type="match status" value="1"/>
</dbReference>
<dbReference type="InterPro" id="IPR038380">
    <property type="entry name" value="Ribosomal_bS21_sf"/>
</dbReference>
<evidence type="ECO:0000256" key="4">
    <source>
        <dbReference type="ARBA" id="ARBA00035135"/>
    </source>
</evidence>
<dbReference type="EMBL" id="MGGL01000018">
    <property type="protein sequence ID" value="OGM25862.1"/>
    <property type="molecule type" value="Genomic_DNA"/>
</dbReference>
<evidence type="ECO:0000256" key="2">
    <source>
        <dbReference type="ARBA" id="ARBA00022980"/>
    </source>
</evidence>
<protein>
    <recommendedName>
        <fullName evidence="4">Small ribosomal subunit protein bS21</fullName>
    </recommendedName>
</protein>
<dbReference type="InterPro" id="IPR001911">
    <property type="entry name" value="Ribosomal_bS21"/>
</dbReference>
<reference evidence="5 6" key="1">
    <citation type="journal article" date="2016" name="Nat. Commun.">
        <title>Thousands of microbial genomes shed light on interconnected biogeochemical processes in an aquifer system.</title>
        <authorList>
            <person name="Anantharaman K."/>
            <person name="Brown C.T."/>
            <person name="Hug L.A."/>
            <person name="Sharon I."/>
            <person name="Castelle C.J."/>
            <person name="Probst A.J."/>
            <person name="Thomas B.C."/>
            <person name="Singh A."/>
            <person name="Wilkins M.J."/>
            <person name="Karaoz U."/>
            <person name="Brodie E.L."/>
            <person name="Williams K.H."/>
            <person name="Hubbard S.S."/>
            <person name="Banfield J.F."/>
        </authorList>
    </citation>
    <scope>NUCLEOTIDE SEQUENCE [LARGE SCALE GENOMIC DNA]</scope>
</reference>
<evidence type="ECO:0000313" key="6">
    <source>
        <dbReference type="Proteomes" id="UP000179221"/>
    </source>
</evidence>
<evidence type="ECO:0000256" key="1">
    <source>
        <dbReference type="ARBA" id="ARBA00006640"/>
    </source>
</evidence>
<dbReference type="Proteomes" id="UP000179221">
    <property type="component" value="Unassembled WGS sequence"/>
</dbReference>
<sequence>MVIVKKQKGESDDKLIARFKKLVTFSGLLQEVRDRSRFKTPAEKRKEQKYAVRHKIELEKKRNY</sequence>
<keyword evidence="3" id="KW-0687">Ribonucleoprotein</keyword>
<dbReference type="AlphaFoldDB" id="A0A1F7YF15"/>
<comment type="similarity">
    <text evidence="1">Belongs to the bacterial ribosomal protein bS21 family.</text>
</comment>
<organism evidence="5 6">
    <name type="scientific">Candidatus Woesebacteria bacterium RIFCSPHIGHO2_01_FULL_40_22</name>
    <dbReference type="NCBI Taxonomy" id="1802499"/>
    <lineage>
        <taxon>Bacteria</taxon>
        <taxon>Candidatus Woeseibacteriota</taxon>
    </lineage>
</organism>
<dbReference type="GO" id="GO:0003735">
    <property type="term" value="F:structural constituent of ribosome"/>
    <property type="evidence" value="ECO:0007669"/>
    <property type="project" value="InterPro"/>
</dbReference>
<dbReference type="GO" id="GO:1990904">
    <property type="term" value="C:ribonucleoprotein complex"/>
    <property type="evidence" value="ECO:0007669"/>
    <property type="project" value="UniProtKB-KW"/>
</dbReference>
<keyword evidence="2" id="KW-0689">Ribosomal protein</keyword>
<accession>A0A1F7YF15</accession>
<dbReference type="GO" id="GO:0006412">
    <property type="term" value="P:translation"/>
    <property type="evidence" value="ECO:0007669"/>
    <property type="project" value="InterPro"/>
</dbReference>
<name>A0A1F7YF15_9BACT</name>
<comment type="caution">
    <text evidence="5">The sequence shown here is derived from an EMBL/GenBank/DDBJ whole genome shotgun (WGS) entry which is preliminary data.</text>
</comment>
<dbReference type="GO" id="GO:0005840">
    <property type="term" value="C:ribosome"/>
    <property type="evidence" value="ECO:0007669"/>
    <property type="project" value="UniProtKB-KW"/>
</dbReference>
<dbReference type="Pfam" id="PF01165">
    <property type="entry name" value="Ribosomal_S21"/>
    <property type="match status" value="1"/>
</dbReference>
<evidence type="ECO:0000256" key="3">
    <source>
        <dbReference type="ARBA" id="ARBA00023274"/>
    </source>
</evidence>
<gene>
    <name evidence="5" type="ORF">A2628_04790</name>
</gene>
<evidence type="ECO:0000313" key="5">
    <source>
        <dbReference type="EMBL" id="OGM25862.1"/>
    </source>
</evidence>